<proteinExistence type="predicted"/>
<dbReference type="Proteomes" id="UP000198711">
    <property type="component" value="Unassembled WGS sequence"/>
</dbReference>
<comment type="caution">
    <text evidence="1">The sequence shown here is derived from an EMBL/GenBank/DDBJ whole genome shotgun (WGS) entry which is preliminary data.</text>
</comment>
<accession>A0A8X8IGM6</accession>
<dbReference type="AlphaFoldDB" id="A0A8X8IGM6"/>
<keyword evidence="2" id="KW-1185">Reference proteome</keyword>
<name>A0A8X8IGM6_9BACT</name>
<organism evidence="1 2">
    <name type="scientific">Hydrobacter penzbergensis</name>
    <dbReference type="NCBI Taxonomy" id="1235997"/>
    <lineage>
        <taxon>Bacteria</taxon>
        <taxon>Pseudomonadati</taxon>
        <taxon>Bacteroidota</taxon>
        <taxon>Chitinophagia</taxon>
        <taxon>Chitinophagales</taxon>
        <taxon>Chitinophagaceae</taxon>
        <taxon>Hydrobacter</taxon>
    </lineage>
</organism>
<dbReference type="EMBL" id="FNNO01000010">
    <property type="protein sequence ID" value="SDX19473.1"/>
    <property type="molecule type" value="Genomic_DNA"/>
</dbReference>
<gene>
    <name evidence="1" type="ORF">SAMN05444410_110111</name>
</gene>
<evidence type="ECO:0000313" key="2">
    <source>
        <dbReference type="Proteomes" id="UP000198711"/>
    </source>
</evidence>
<protein>
    <submittedName>
        <fullName evidence="1">Uncharacterized protein</fullName>
    </submittedName>
</protein>
<sequence length="40" mass="4587">MIINNQISPIQNTIKIKSGHQIGTKFRIFGSDKVIKLLKY</sequence>
<evidence type="ECO:0000313" key="1">
    <source>
        <dbReference type="EMBL" id="SDX19473.1"/>
    </source>
</evidence>
<reference evidence="1 2" key="1">
    <citation type="submission" date="2016-10" db="EMBL/GenBank/DDBJ databases">
        <authorList>
            <person name="Varghese N."/>
            <person name="Submissions S."/>
        </authorList>
    </citation>
    <scope>NUCLEOTIDE SEQUENCE [LARGE SCALE GENOMIC DNA]</scope>
    <source>
        <strain evidence="1 2">DSM 25353</strain>
    </source>
</reference>